<evidence type="ECO:0000259" key="1">
    <source>
        <dbReference type="Pfam" id="PF12728"/>
    </source>
</evidence>
<dbReference type="GO" id="GO:0003677">
    <property type="term" value="F:DNA binding"/>
    <property type="evidence" value="ECO:0007669"/>
    <property type="project" value="InterPro"/>
</dbReference>
<dbReference type="NCBIfam" id="TIGR01764">
    <property type="entry name" value="excise"/>
    <property type="match status" value="1"/>
</dbReference>
<dbReference type="InterPro" id="IPR010093">
    <property type="entry name" value="SinI_DNA-bd"/>
</dbReference>
<name>A0A2M6IUI6_9BACT</name>
<protein>
    <recommendedName>
        <fullName evidence="1">Helix-turn-helix domain-containing protein</fullName>
    </recommendedName>
</protein>
<dbReference type="Pfam" id="PF12728">
    <property type="entry name" value="HTH_17"/>
    <property type="match status" value="1"/>
</dbReference>
<gene>
    <name evidence="2" type="ORF">COV58_01750</name>
</gene>
<evidence type="ECO:0000313" key="3">
    <source>
        <dbReference type="Proteomes" id="UP000231056"/>
    </source>
</evidence>
<organism evidence="2 3">
    <name type="scientific">Candidatus Roizmanbacteria bacterium CG11_big_fil_rev_8_21_14_0_20_36_8</name>
    <dbReference type="NCBI Taxonomy" id="1974856"/>
    <lineage>
        <taxon>Bacteria</taxon>
        <taxon>Candidatus Roizmaniibacteriota</taxon>
    </lineage>
</organism>
<proteinExistence type="predicted"/>
<dbReference type="AlphaFoldDB" id="A0A2M6IUI6"/>
<reference evidence="2 3" key="1">
    <citation type="submission" date="2017-09" db="EMBL/GenBank/DDBJ databases">
        <title>Depth-based differentiation of microbial function through sediment-hosted aquifers and enrichment of novel symbionts in the deep terrestrial subsurface.</title>
        <authorList>
            <person name="Probst A.J."/>
            <person name="Ladd B."/>
            <person name="Jarett J.K."/>
            <person name="Geller-Mcgrath D.E."/>
            <person name="Sieber C.M."/>
            <person name="Emerson J.B."/>
            <person name="Anantharaman K."/>
            <person name="Thomas B.C."/>
            <person name="Malmstrom R."/>
            <person name="Stieglmeier M."/>
            <person name="Klingl A."/>
            <person name="Woyke T."/>
            <person name="Ryan C.M."/>
            <person name="Banfield J.F."/>
        </authorList>
    </citation>
    <scope>NUCLEOTIDE SEQUENCE [LARGE SCALE GENOMIC DNA]</scope>
    <source>
        <strain evidence="2">CG11_big_fil_rev_8_21_14_0_20_36_8</strain>
    </source>
</reference>
<sequence length="91" mass="10403">MSNTNQLPKTYTPEDVSKIYQLSKNTIYDLISKGEIIAKKIGNVYRIPESSLSFVQNGLDNDIRLMEDDDRKNLPFIQKTLKKVRAEIAGK</sequence>
<dbReference type="EMBL" id="PCVM01000041">
    <property type="protein sequence ID" value="PIQ73574.1"/>
    <property type="molecule type" value="Genomic_DNA"/>
</dbReference>
<dbReference type="InterPro" id="IPR041657">
    <property type="entry name" value="HTH_17"/>
</dbReference>
<feature type="domain" description="Helix-turn-helix" evidence="1">
    <location>
        <begin position="11"/>
        <end position="52"/>
    </location>
</feature>
<accession>A0A2M6IUI6</accession>
<evidence type="ECO:0000313" key="2">
    <source>
        <dbReference type="EMBL" id="PIQ73574.1"/>
    </source>
</evidence>
<comment type="caution">
    <text evidence="2">The sequence shown here is derived from an EMBL/GenBank/DDBJ whole genome shotgun (WGS) entry which is preliminary data.</text>
</comment>
<dbReference type="Proteomes" id="UP000231056">
    <property type="component" value="Unassembled WGS sequence"/>
</dbReference>